<dbReference type="InterPro" id="IPR001845">
    <property type="entry name" value="HTH_ArsR_DNA-bd_dom"/>
</dbReference>
<gene>
    <name evidence="5" type="ORF">D0Y96_01350</name>
</gene>
<protein>
    <submittedName>
        <fullName evidence="5">ArsR family transcriptional regulator</fullName>
    </submittedName>
</protein>
<dbReference type="SUPFAM" id="SSF46785">
    <property type="entry name" value="Winged helix' DNA-binding domain"/>
    <property type="match status" value="1"/>
</dbReference>
<evidence type="ECO:0000313" key="6">
    <source>
        <dbReference type="Proteomes" id="UP000264702"/>
    </source>
</evidence>
<keyword evidence="1" id="KW-0805">Transcription regulation</keyword>
<organism evidence="5 6">
    <name type="scientific">Paracidobacterium acidisoli</name>
    <dbReference type="NCBI Taxonomy" id="2303751"/>
    <lineage>
        <taxon>Bacteria</taxon>
        <taxon>Pseudomonadati</taxon>
        <taxon>Acidobacteriota</taxon>
        <taxon>Terriglobia</taxon>
        <taxon>Terriglobales</taxon>
        <taxon>Acidobacteriaceae</taxon>
        <taxon>Paracidobacterium</taxon>
    </lineage>
</organism>
<evidence type="ECO:0000256" key="3">
    <source>
        <dbReference type="ARBA" id="ARBA00023163"/>
    </source>
</evidence>
<dbReference type="PRINTS" id="PR00778">
    <property type="entry name" value="HTHARSR"/>
</dbReference>
<dbReference type="Pfam" id="PF01022">
    <property type="entry name" value="HTH_5"/>
    <property type="match status" value="1"/>
</dbReference>
<reference evidence="5 6" key="1">
    <citation type="submission" date="2018-08" db="EMBL/GenBank/DDBJ databases">
        <title>Acidipila sp. 4G-K13, an acidobacterium isolated from forest soil.</title>
        <authorList>
            <person name="Gao Z.-H."/>
            <person name="Qiu L.-H."/>
        </authorList>
    </citation>
    <scope>NUCLEOTIDE SEQUENCE [LARGE SCALE GENOMIC DNA]</scope>
    <source>
        <strain evidence="5 6">4G-K13</strain>
    </source>
</reference>
<evidence type="ECO:0000313" key="5">
    <source>
        <dbReference type="EMBL" id="RFU18252.1"/>
    </source>
</evidence>
<dbReference type="SMART" id="SM00418">
    <property type="entry name" value="HTH_ARSR"/>
    <property type="match status" value="1"/>
</dbReference>
<keyword evidence="3" id="KW-0804">Transcription</keyword>
<dbReference type="GO" id="GO:0003677">
    <property type="term" value="F:DNA binding"/>
    <property type="evidence" value="ECO:0007669"/>
    <property type="project" value="UniProtKB-KW"/>
</dbReference>
<dbReference type="InterPro" id="IPR036388">
    <property type="entry name" value="WH-like_DNA-bd_sf"/>
</dbReference>
<dbReference type="PROSITE" id="PS50987">
    <property type="entry name" value="HTH_ARSR_2"/>
    <property type="match status" value="1"/>
</dbReference>
<accession>A0A372ITI7</accession>
<dbReference type="PANTHER" id="PTHR33154">
    <property type="entry name" value="TRANSCRIPTIONAL REGULATOR, ARSR FAMILY"/>
    <property type="match status" value="1"/>
</dbReference>
<keyword evidence="6" id="KW-1185">Reference proteome</keyword>
<dbReference type="NCBIfam" id="NF033788">
    <property type="entry name" value="HTH_metalloreg"/>
    <property type="match status" value="1"/>
</dbReference>
<dbReference type="Gene3D" id="1.10.10.10">
    <property type="entry name" value="Winged helix-like DNA-binding domain superfamily/Winged helix DNA-binding domain"/>
    <property type="match status" value="1"/>
</dbReference>
<dbReference type="Proteomes" id="UP000264702">
    <property type="component" value="Unassembled WGS sequence"/>
</dbReference>
<dbReference type="CDD" id="cd00090">
    <property type="entry name" value="HTH_ARSR"/>
    <property type="match status" value="1"/>
</dbReference>
<dbReference type="RefSeq" id="WP_117297506.1">
    <property type="nucleotide sequence ID" value="NZ_QVQT02000001.1"/>
</dbReference>
<dbReference type="AlphaFoldDB" id="A0A372ITI7"/>
<comment type="caution">
    <text evidence="5">The sequence shown here is derived from an EMBL/GenBank/DDBJ whole genome shotgun (WGS) entry which is preliminary data.</text>
</comment>
<feature type="domain" description="HTH arsR-type" evidence="4">
    <location>
        <begin position="1"/>
        <end position="93"/>
    </location>
</feature>
<keyword evidence="2" id="KW-0238">DNA-binding</keyword>
<evidence type="ECO:0000256" key="2">
    <source>
        <dbReference type="ARBA" id="ARBA00023125"/>
    </source>
</evidence>
<dbReference type="GO" id="GO:0003700">
    <property type="term" value="F:DNA-binding transcription factor activity"/>
    <property type="evidence" value="ECO:0007669"/>
    <property type="project" value="InterPro"/>
</dbReference>
<dbReference type="InterPro" id="IPR036390">
    <property type="entry name" value="WH_DNA-bd_sf"/>
</dbReference>
<proteinExistence type="predicted"/>
<evidence type="ECO:0000256" key="1">
    <source>
        <dbReference type="ARBA" id="ARBA00023015"/>
    </source>
</evidence>
<dbReference type="OrthoDB" id="9799175at2"/>
<sequence>MARASTTSDAFNAVAEPRRREILTYLAGVERPVGEIVAALGLEQPSVSKHLRVLRDVGLVRMRCQGRQKLYRTNAEAIRPLHEWTATFERYWQHQLHHVKARAEAMARGVAADPHTSDPNLKEKA</sequence>
<dbReference type="InterPro" id="IPR011991">
    <property type="entry name" value="ArsR-like_HTH"/>
</dbReference>
<dbReference type="InterPro" id="IPR051081">
    <property type="entry name" value="HTH_MetalResp_TranReg"/>
</dbReference>
<dbReference type="PANTHER" id="PTHR33154:SF33">
    <property type="entry name" value="TRANSCRIPTIONAL REPRESSOR SDPR"/>
    <property type="match status" value="1"/>
</dbReference>
<evidence type="ECO:0000259" key="4">
    <source>
        <dbReference type="PROSITE" id="PS50987"/>
    </source>
</evidence>
<name>A0A372ITI7_9BACT</name>
<dbReference type="EMBL" id="QVQT01000001">
    <property type="protein sequence ID" value="RFU18252.1"/>
    <property type="molecule type" value="Genomic_DNA"/>
</dbReference>